<dbReference type="RefSeq" id="WP_139176882.1">
    <property type="nucleotide sequence ID" value="NZ_FOIU01000003.1"/>
</dbReference>
<feature type="signal peptide" evidence="1">
    <location>
        <begin position="1"/>
        <end position="23"/>
    </location>
</feature>
<reference evidence="3" key="1">
    <citation type="submission" date="2016-10" db="EMBL/GenBank/DDBJ databases">
        <authorList>
            <person name="Varghese N."/>
            <person name="Submissions S."/>
        </authorList>
    </citation>
    <scope>NUCLEOTIDE SEQUENCE [LARGE SCALE GENOMIC DNA]</scope>
    <source>
        <strain evidence="3">DSM 17724</strain>
    </source>
</reference>
<dbReference type="EMBL" id="FOIU01000003">
    <property type="protein sequence ID" value="SEW47496.1"/>
    <property type="molecule type" value="Genomic_DNA"/>
</dbReference>
<name>A0A1I0S0N2_9FLAO</name>
<dbReference type="AlphaFoldDB" id="A0A1I0S0N2"/>
<keyword evidence="1" id="KW-0732">Signal</keyword>
<accession>A0A1I0S0N2</accession>
<organism evidence="2 3">
    <name type="scientific">Chryseobacterium wanjuense</name>
    <dbReference type="NCBI Taxonomy" id="356305"/>
    <lineage>
        <taxon>Bacteria</taxon>
        <taxon>Pseudomonadati</taxon>
        <taxon>Bacteroidota</taxon>
        <taxon>Flavobacteriia</taxon>
        <taxon>Flavobacteriales</taxon>
        <taxon>Weeksellaceae</taxon>
        <taxon>Chryseobacterium group</taxon>
        <taxon>Chryseobacterium</taxon>
    </lineage>
</organism>
<sequence>MKKDLLLLSGVLLFISTAMQAQAGNVGINTTTPGTTLDVNGAITNRETAVAVAANAATIPANVTQIQLTGSATATIAITAPAAPNAGQRLVIYNNTGGGFGATINGFTINNGQAMEFAYSNGGWRAMNNGTGALPNTIPWNTLGNAGTDPANNFVGTTDNQGLALRTNNTEKVRVTPTGNVGIGTTAPNSKLDLGTDVSSAKLAVYNAAAGNDFYGFGLSGGLLHFHTASATPTTAPDMVLHSTGQLGINIGATNPTANVDVNGTARIRNTPMLAAGNGASIAIPIYHDANGNVVKTAPAGHGNVMSGTITAAPGASTLLVGNIPDGSFHRLTVTVANGCTHHAVAEFWVAANSTGGTAIQGRDGFVSLSGVNPPTFSETQTSTGVSWSGLPGCADGGNTANLNYTMFIVASGGGNYQLNVVNNGNVARTYAAVLERIGTY</sequence>
<dbReference type="STRING" id="356305.SAMN05421841_3538"/>
<evidence type="ECO:0000256" key="1">
    <source>
        <dbReference type="SAM" id="SignalP"/>
    </source>
</evidence>
<gene>
    <name evidence="2" type="ORF">SAMN05421841_3538</name>
</gene>
<protein>
    <submittedName>
        <fullName evidence="2">Uncharacterized protein</fullName>
    </submittedName>
</protein>
<evidence type="ECO:0000313" key="2">
    <source>
        <dbReference type="EMBL" id="SEW47496.1"/>
    </source>
</evidence>
<dbReference type="OrthoDB" id="1275267at2"/>
<evidence type="ECO:0000313" key="3">
    <source>
        <dbReference type="Proteomes" id="UP000199469"/>
    </source>
</evidence>
<dbReference type="Proteomes" id="UP000199469">
    <property type="component" value="Unassembled WGS sequence"/>
</dbReference>
<feature type="chain" id="PRO_5011463720" evidence="1">
    <location>
        <begin position="24"/>
        <end position="441"/>
    </location>
</feature>
<keyword evidence="3" id="KW-1185">Reference proteome</keyword>
<proteinExistence type="predicted"/>